<dbReference type="OrthoDB" id="9813659at2"/>
<evidence type="ECO:0000256" key="3">
    <source>
        <dbReference type="ARBA" id="ARBA00023239"/>
    </source>
</evidence>
<comment type="caution">
    <text evidence="5">The sequence shown here is derived from an EMBL/GenBank/DDBJ whole genome shotgun (WGS) entry which is preliminary data.</text>
</comment>
<dbReference type="PANTHER" id="PTHR43699">
    <property type="entry name" value="3-DEHYDROQUINATE DEHYDRATASE"/>
    <property type="match status" value="1"/>
</dbReference>
<evidence type="ECO:0000313" key="6">
    <source>
        <dbReference type="Proteomes" id="UP000004947"/>
    </source>
</evidence>
<name>A6DTM0_9BACT</name>
<accession>A6DTM0</accession>
<evidence type="ECO:0000256" key="4">
    <source>
        <dbReference type="ARBA" id="ARBA00023270"/>
    </source>
</evidence>
<dbReference type="EMBL" id="ABCK01000039">
    <property type="protein sequence ID" value="EDM25000.1"/>
    <property type="molecule type" value="Genomic_DNA"/>
</dbReference>
<protein>
    <recommendedName>
        <fullName evidence="2">3-dehydroquinate dehydratase</fullName>
        <ecNumber evidence="2">4.2.1.10</ecNumber>
    </recommendedName>
</protein>
<dbReference type="AlphaFoldDB" id="A6DTM0"/>
<dbReference type="eggNOG" id="COG0710">
    <property type="taxonomic scope" value="Bacteria"/>
</dbReference>
<dbReference type="CDD" id="cd00502">
    <property type="entry name" value="DHQase_I"/>
    <property type="match status" value="1"/>
</dbReference>
<comment type="catalytic activity">
    <reaction evidence="1">
        <text>3-dehydroquinate = 3-dehydroshikimate + H2O</text>
        <dbReference type="Rhea" id="RHEA:21096"/>
        <dbReference type="ChEBI" id="CHEBI:15377"/>
        <dbReference type="ChEBI" id="CHEBI:16630"/>
        <dbReference type="ChEBI" id="CHEBI:32364"/>
        <dbReference type="EC" id="4.2.1.10"/>
    </reaction>
</comment>
<reference evidence="5 6" key="1">
    <citation type="journal article" date="2010" name="J. Bacteriol.">
        <title>Genome sequence of Lentisphaera araneosa HTCC2155T, the type species of the order Lentisphaerales in the phylum Lentisphaerae.</title>
        <authorList>
            <person name="Thrash J.C."/>
            <person name="Cho J.C."/>
            <person name="Vergin K.L."/>
            <person name="Morris R.M."/>
            <person name="Giovannoni S.J."/>
        </authorList>
    </citation>
    <scope>NUCLEOTIDE SEQUENCE [LARGE SCALE GENOMIC DNA]</scope>
    <source>
        <strain evidence="5 6">HTCC2155</strain>
    </source>
</reference>
<keyword evidence="3" id="KW-0456">Lyase</keyword>
<dbReference type="STRING" id="313628.LNTAR_03694"/>
<evidence type="ECO:0000313" key="5">
    <source>
        <dbReference type="EMBL" id="EDM25000.1"/>
    </source>
</evidence>
<keyword evidence="4" id="KW-0704">Schiff base</keyword>
<sequence>MNSFFIVGTISSLDTLRDLSEHPSKLEGCDVVELRFDEYMDLNEAKSLARELSQHRPILITIRTNKEGGTWQIDDAHRFEFFKEFFDIATYADIELKSDLFAYQKRSDFPENMTIISSFHNYDQCPSESEMAQLIKQGEDWGVDIVKLAVFCNEEADRATLENVLTSHPNSSLALMGMGPEGLETRFTLPKLGSKFTYGFLDKPAAPGQPSCRALAQKLK</sequence>
<dbReference type="EC" id="4.2.1.10" evidence="2"/>
<gene>
    <name evidence="5" type="ORF">LNTAR_03694</name>
</gene>
<dbReference type="GO" id="GO:0046279">
    <property type="term" value="P:3,4-dihydroxybenzoate biosynthetic process"/>
    <property type="evidence" value="ECO:0007669"/>
    <property type="project" value="TreeGrafter"/>
</dbReference>
<dbReference type="RefSeq" id="WP_007281168.1">
    <property type="nucleotide sequence ID" value="NZ_ABCK01000039.1"/>
</dbReference>
<proteinExistence type="predicted"/>
<dbReference type="Proteomes" id="UP000004947">
    <property type="component" value="Unassembled WGS sequence"/>
</dbReference>
<keyword evidence="6" id="KW-1185">Reference proteome</keyword>
<dbReference type="InterPro" id="IPR013785">
    <property type="entry name" value="Aldolase_TIM"/>
</dbReference>
<evidence type="ECO:0000256" key="1">
    <source>
        <dbReference type="ARBA" id="ARBA00001864"/>
    </source>
</evidence>
<evidence type="ECO:0000256" key="2">
    <source>
        <dbReference type="ARBA" id="ARBA00012060"/>
    </source>
</evidence>
<dbReference type="GO" id="GO:0003855">
    <property type="term" value="F:3-dehydroquinate dehydratase activity"/>
    <property type="evidence" value="ECO:0007669"/>
    <property type="project" value="UniProtKB-EC"/>
</dbReference>
<dbReference type="InterPro" id="IPR001381">
    <property type="entry name" value="DHquinase_I"/>
</dbReference>
<organism evidence="5 6">
    <name type="scientific">Lentisphaera araneosa HTCC2155</name>
    <dbReference type="NCBI Taxonomy" id="313628"/>
    <lineage>
        <taxon>Bacteria</taxon>
        <taxon>Pseudomonadati</taxon>
        <taxon>Lentisphaerota</taxon>
        <taxon>Lentisphaeria</taxon>
        <taxon>Lentisphaerales</taxon>
        <taxon>Lentisphaeraceae</taxon>
        <taxon>Lentisphaera</taxon>
    </lineage>
</organism>
<dbReference type="Gene3D" id="3.20.20.70">
    <property type="entry name" value="Aldolase class I"/>
    <property type="match status" value="1"/>
</dbReference>
<dbReference type="SUPFAM" id="SSF51569">
    <property type="entry name" value="Aldolase"/>
    <property type="match status" value="1"/>
</dbReference>
<dbReference type="PANTHER" id="PTHR43699:SF1">
    <property type="entry name" value="3-DEHYDROQUINATE DEHYDRATASE"/>
    <property type="match status" value="1"/>
</dbReference>
<dbReference type="Pfam" id="PF01487">
    <property type="entry name" value="DHquinase_I"/>
    <property type="match status" value="1"/>
</dbReference>
<dbReference type="InterPro" id="IPR050146">
    <property type="entry name" value="Type-I_3-dehydroquinase"/>
</dbReference>